<evidence type="ECO:0000313" key="2">
    <source>
        <dbReference type="EMBL" id="KAK0725022.1"/>
    </source>
</evidence>
<keyword evidence="3" id="KW-1185">Reference proteome</keyword>
<dbReference type="Proteomes" id="UP001172102">
    <property type="component" value="Unassembled WGS sequence"/>
</dbReference>
<evidence type="ECO:0000256" key="1">
    <source>
        <dbReference type="SAM" id="MobiDB-lite"/>
    </source>
</evidence>
<feature type="compositionally biased region" description="Gly residues" evidence="1">
    <location>
        <begin position="27"/>
        <end position="38"/>
    </location>
</feature>
<dbReference type="AlphaFoldDB" id="A0AA40AZQ6"/>
<comment type="caution">
    <text evidence="2">The sequence shown here is derived from an EMBL/GenBank/DDBJ whole genome shotgun (WGS) entry which is preliminary data.</text>
</comment>
<dbReference type="EMBL" id="JAUKUA010000002">
    <property type="protein sequence ID" value="KAK0725022.1"/>
    <property type="molecule type" value="Genomic_DNA"/>
</dbReference>
<reference evidence="2" key="1">
    <citation type="submission" date="2023-06" db="EMBL/GenBank/DDBJ databases">
        <title>Genome-scale phylogeny and comparative genomics of the fungal order Sordariales.</title>
        <authorList>
            <consortium name="Lawrence Berkeley National Laboratory"/>
            <person name="Hensen N."/>
            <person name="Bonometti L."/>
            <person name="Westerberg I."/>
            <person name="Brannstrom I.O."/>
            <person name="Guillou S."/>
            <person name="Cros-Aarteil S."/>
            <person name="Calhoun S."/>
            <person name="Haridas S."/>
            <person name="Kuo A."/>
            <person name="Mondo S."/>
            <person name="Pangilinan J."/>
            <person name="Riley R."/>
            <person name="Labutti K."/>
            <person name="Andreopoulos B."/>
            <person name="Lipzen A."/>
            <person name="Chen C."/>
            <person name="Yanf M."/>
            <person name="Daum C."/>
            <person name="Ng V."/>
            <person name="Clum A."/>
            <person name="Steindorff A."/>
            <person name="Ohm R."/>
            <person name="Martin F."/>
            <person name="Silar P."/>
            <person name="Natvig D."/>
            <person name="Lalanne C."/>
            <person name="Gautier V."/>
            <person name="Ament-Velasquez S.L."/>
            <person name="Kruys A."/>
            <person name="Hutchinson M.I."/>
            <person name="Powell A.J."/>
            <person name="Barry K."/>
            <person name="Miller A.N."/>
            <person name="Grigoriev I.V."/>
            <person name="Debuchy R."/>
            <person name="Gladieux P."/>
            <person name="Thoren M.H."/>
            <person name="Johannesson H."/>
        </authorList>
    </citation>
    <scope>NUCLEOTIDE SEQUENCE</scope>
    <source>
        <strain evidence="2">SMH4607-1</strain>
    </source>
</reference>
<name>A0AA40AZQ6_9PEZI</name>
<protein>
    <submittedName>
        <fullName evidence="2">Uncharacterized protein</fullName>
    </submittedName>
</protein>
<proteinExistence type="predicted"/>
<feature type="region of interest" description="Disordered" evidence="1">
    <location>
        <begin position="417"/>
        <end position="451"/>
    </location>
</feature>
<feature type="region of interest" description="Disordered" evidence="1">
    <location>
        <begin position="18"/>
        <end position="40"/>
    </location>
</feature>
<sequence>MRKRFLDSLKGSIQDTVNNATSWPGYGSPGGGGPGGFGAPPPPFGAPTNAMPSPGHQCPRQVPQAGHADWIGLPDPRWAGFNVCPACYAALIRPTAHAGAFVTKAGGLLAVPPQAAVRCDMGRFWVRVAGMVLLTMNQTGQLGAAHLAHVAGVRVPDGECPNVGVGDGMQVLPVVRRGVWFTLQDPATGARKQLTQVRHRAPSRLAHLRLLRGKHPSLLPGRSSGVCPGTATWMAGCRLWAGTVGALRRHPHGRHSTTDRGVCSYGGYDKAGRHGAAGQLAGRKPTPRARRGCGSGYSGGVPGAAPGVTPAVGCPRNLLSTTTKCHTMQGLFDLTVCENCYASVIKPDADRGVEMARRFEGNPSAMPSGFTCQLYSDRMRRVWSDAASTGDFEYLRQKASMPCGNLDSVYAEAITDKQANRSSSGGRRNADCKPRPRSSGCKPASSENKPV</sequence>
<feature type="region of interest" description="Disordered" evidence="1">
    <location>
        <begin position="274"/>
        <end position="293"/>
    </location>
</feature>
<gene>
    <name evidence="2" type="ORF">B0H67DRAFT_607390</name>
</gene>
<accession>A0AA40AZQ6</accession>
<evidence type="ECO:0000313" key="3">
    <source>
        <dbReference type="Proteomes" id="UP001172102"/>
    </source>
</evidence>
<organism evidence="2 3">
    <name type="scientific">Lasiosphaeris hirsuta</name>
    <dbReference type="NCBI Taxonomy" id="260670"/>
    <lineage>
        <taxon>Eukaryota</taxon>
        <taxon>Fungi</taxon>
        <taxon>Dikarya</taxon>
        <taxon>Ascomycota</taxon>
        <taxon>Pezizomycotina</taxon>
        <taxon>Sordariomycetes</taxon>
        <taxon>Sordariomycetidae</taxon>
        <taxon>Sordariales</taxon>
        <taxon>Lasiosphaeriaceae</taxon>
        <taxon>Lasiosphaeris</taxon>
    </lineage>
</organism>